<evidence type="ECO:0000259" key="1">
    <source>
        <dbReference type="SMART" id="SM00829"/>
    </source>
</evidence>
<dbReference type="PANTHER" id="PTHR45348">
    <property type="entry name" value="HYPOTHETICAL OXIDOREDUCTASE (EUROFUNG)"/>
    <property type="match status" value="1"/>
</dbReference>
<dbReference type="InterPro" id="IPR011032">
    <property type="entry name" value="GroES-like_sf"/>
</dbReference>
<dbReference type="InterPro" id="IPR036291">
    <property type="entry name" value="NAD(P)-bd_dom_sf"/>
</dbReference>
<dbReference type="Pfam" id="PF00107">
    <property type="entry name" value="ADH_zinc_N"/>
    <property type="match status" value="1"/>
</dbReference>
<evidence type="ECO:0000313" key="3">
    <source>
        <dbReference type="Proteomes" id="UP000311382"/>
    </source>
</evidence>
<dbReference type="AlphaFoldDB" id="A0A5C5FX61"/>
<feature type="domain" description="Enoyl reductase (ER)" evidence="1">
    <location>
        <begin position="18"/>
        <end position="335"/>
    </location>
</feature>
<dbReference type="SUPFAM" id="SSF51735">
    <property type="entry name" value="NAD(P)-binding Rossmann-fold domains"/>
    <property type="match status" value="1"/>
</dbReference>
<dbReference type="EMBL" id="SOZI01000048">
    <property type="protein sequence ID" value="TNY21205.1"/>
    <property type="molecule type" value="Genomic_DNA"/>
</dbReference>
<name>A0A5C5FX61_9BASI</name>
<dbReference type="CDD" id="cd08249">
    <property type="entry name" value="enoyl_reductase_like"/>
    <property type="match status" value="1"/>
</dbReference>
<organism evidence="2 3">
    <name type="scientific">Rhodotorula diobovata</name>
    <dbReference type="NCBI Taxonomy" id="5288"/>
    <lineage>
        <taxon>Eukaryota</taxon>
        <taxon>Fungi</taxon>
        <taxon>Dikarya</taxon>
        <taxon>Basidiomycota</taxon>
        <taxon>Pucciniomycotina</taxon>
        <taxon>Microbotryomycetes</taxon>
        <taxon>Sporidiobolales</taxon>
        <taxon>Sporidiobolaceae</taxon>
        <taxon>Rhodotorula</taxon>
    </lineage>
</organism>
<keyword evidence="3" id="KW-1185">Reference proteome</keyword>
<comment type="caution">
    <text evidence="2">The sequence shown here is derived from an EMBL/GenBank/DDBJ whole genome shotgun (WGS) entry which is preliminary data.</text>
</comment>
<dbReference type="PANTHER" id="PTHR45348:SF5">
    <property type="entry name" value="OXIDOREDUCTASE, PUTATIVE (AFU_ORTHOLOGUE AFUA_8G01420)-RELATED"/>
    <property type="match status" value="1"/>
</dbReference>
<dbReference type="Gene3D" id="3.90.180.10">
    <property type="entry name" value="Medium-chain alcohol dehydrogenases, catalytic domain"/>
    <property type="match status" value="1"/>
</dbReference>
<dbReference type="InterPro" id="IPR013154">
    <property type="entry name" value="ADH-like_N"/>
</dbReference>
<sequence length="345" mass="37000">MSPDRTQKAVFVSKEGRDLVQRPIWSPGPGEVLIKNVCVSSNPKDWKCPLVFEGQERVEGNDVAGYVEAVGEGVTRFKKGDKVGAFTVMMTDDKYGAYAEYTISPQNTVFHLGPKTSFEDAAALPLAYITAAIGLFKRLKLPEPGEEGDRDGAVLVYGGATTVGVYALQLLKKAGFHVVAVAGASQDVAKAYGADEVIDYRGKSEDDLASAIAASHGGKGVTHVFDAVTEHGSTQACLGALVKSGHGGRYTYVLPVELEEFGFLPANIKHERTLCGTAHEDEGNFAQKWFDWVGDAIEKGEFRAQKVAVLPGGLEGVKEGLRRLQAGEVHGEKLVYRIKETPGLG</sequence>
<proteinExistence type="predicted"/>
<dbReference type="Proteomes" id="UP000311382">
    <property type="component" value="Unassembled WGS sequence"/>
</dbReference>
<dbReference type="InterPro" id="IPR020843">
    <property type="entry name" value="ER"/>
</dbReference>
<dbReference type="InterPro" id="IPR013149">
    <property type="entry name" value="ADH-like_C"/>
</dbReference>
<dbReference type="Pfam" id="PF08240">
    <property type="entry name" value="ADH_N"/>
    <property type="match status" value="1"/>
</dbReference>
<reference evidence="2 3" key="1">
    <citation type="submission" date="2019-03" db="EMBL/GenBank/DDBJ databases">
        <title>Rhodosporidium diobovatum UCD-FST 08-225 genome sequencing, assembly, and annotation.</title>
        <authorList>
            <person name="Fakankun I.U."/>
            <person name="Fristensky B."/>
            <person name="Levin D.B."/>
        </authorList>
    </citation>
    <scope>NUCLEOTIDE SEQUENCE [LARGE SCALE GENOMIC DNA]</scope>
    <source>
        <strain evidence="2 3">UCD-FST 08-225</strain>
    </source>
</reference>
<protein>
    <submittedName>
        <fullName evidence="2">Chaperonin 10-like protein</fullName>
    </submittedName>
</protein>
<accession>A0A5C5FX61</accession>
<dbReference type="STRING" id="5288.A0A5C5FX61"/>
<dbReference type="SUPFAM" id="SSF50129">
    <property type="entry name" value="GroES-like"/>
    <property type="match status" value="1"/>
</dbReference>
<dbReference type="SMART" id="SM00829">
    <property type="entry name" value="PKS_ER"/>
    <property type="match status" value="1"/>
</dbReference>
<evidence type="ECO:0000313" key="2">
    <source>
        <dbReference type="EMBL" id="TNY21205.1"/>
    </source>
</evidence>
<gene>
    <name evidence="2" type="ORF">DMC30DRAFT_210346</name>
</gene>
<dbReference type="GO" id="GO:0016651">
    <property type="term" value="F:oxidoreductase activity, acting on NAD(P)H"/>
    <property type="evidence" value="ECO:0007669"/>
    <property type="project" value="InterPro"/>
</dbReference>
<dbReference type="Gene3D" id="3.40.50.720">
    <property type="entry name" value="NAD(P)-binding Rossmann-like Domain"/>
    <property type="match status" value="1"/>
</dbReference>
<dbReference type="OrthoDB" id="3233595at2759"/>
<dbReference type="InterPro" id="IPR047122">
    <property type="entry name" value="Trans-enoyl_RdTase-like"/>
</dbReference>